<dbReference type="SMART" id="SM00343">
    <property type="entry name" value="ZnF_C2HC"/>
    <property type="match status" value="2"/>
</dbReference>
<dbReference type="InterPro" id="IPR036875">
    <property type="entry name" value="Znf_CCHC_sf"/>
</dbReference>
<gene>
    <name evidence="4" type="ORF">JYU34_005497</name>
</gene>
<feature type="domain" description="CCHC-type" evidence="3">
    <location>
        <begin position="171"/>
        <end position="186"/>
    </location>
</feature>
<keyword evidence="5" id="KW-1185">Reference proteome</keyword>
<name>A0ABQ7QTC2_PLUXY</name>
<evidence type="ECO:0000259" key="3">
    <source>
        <dbReference type="PROSITE" id="PS50158"/>
    </source>
</evidence>
<keyword evidence="1" id="KW-0479">Metal-binding</keyword>
<evidence type="ECO:0000313" key="5">
    <source>
        <dbReference type="Proteomes" id="UP000823941"/>
    </source>
</evidence>
<keyword evidence="1" id="KW-0863">Zinc-finger</keyword>
<organism evidence="4 5">
    <name type="scientific">Plutella xylostella</name>
    <name type="common">Diamondback moth</name>
    <name type="synonym">Plutella maculipennis</name>
    <dbReference type="NCBI Taxonomy" id="51655"/>
    <lineage>
        <taxon>Eukaryota</taxon>
        <taxon>Metazoa</taxon>
        <taxon>Ecdysozoa</taxon>
        <taxon>Arthropoda</taxon>
        <taxon>Hexapoda</taxon>
        <taxon>Insecta</taxon>
        <taxon>Pterygota</taxon>
        <taxon>Neoptera</taxon>
        <taxon>Endopterygota</taxon>
        <taxon>Lepidoptera</taxon>
        <taxon>Glossata</taxon>
        <taxon>Ditrysia</taxon>
        <taxon>Yponomeutoidea</taxon>
        <taxon>Plutellidae</taxon>
        <taxon>Plutella</taxon>
    </lineage>
</organism>
<evidence type="ECO:0000256" key="1">
    <source>
        <dbReference type="PROSITE-ProRule" id="PRU00047"/>
    </source>
</evidence>
<dbReference type="SUPFAM" id="SSF57756">
    <property type="entry name" value="Retrovirus zinc finger-like domains"/>
    <property type="match status" value="1"/>
</dbReference>
<feature type="region of interest" description="Disordered" evidence="2">
    <location>
        <begin position="204"/>
        <end position="258"/>
    </location>
</feature>
<dbReference type="PROSITE" id="PS50158">
    <property type="entry name" value="ZF_CCHC"/>
    <property type="match status" value="2"/>
</dbReference>
<dbReference type="Pfam" id="PF00098">
    <property type="entry name" value="zf-CCHC"/>
    <property type="match status" value="2"/>
</dbReference>
<reference evidence="4 5" key="1">
    <citation type="submission" date="2021-06" db="EMBL/GenBank/DDBJ databases">
        <title>A haploid diamondback moth (Plutella xylostella L.) genome assembly resolves 31 chromosomes and identifies a diamide resistance mutation.</title>
        <authorList>
            <person name="Ward C.M."/>
            <person name="Perry K.D."/>
            <person name="Baker G."/>
            <person name="Powis K."/>
            <person name="Heckel D.G."/>
            <person name="Baxter S.W."/>
        </authorList>
    </citation>
    <scope>NUCLEOTIDE SEQUENCE [LARGE SCALE GENOMIC DNA]</scope>
    <source>
        <strain evidence="4 5">LV</strain>
        <tissue evidence="4">Single pupa</tissue>
    </source>
</reference>
<proteinExistence type="predicted"/>
<protein>
    <recommendedName>
        <fullName evidence="3">CCHC-type domain-containing protein</fullName>
    </recommendedName>
</protein>
<dbReference type="Proteomes" id="UP000823941">
    <property type="component" value="Chromosome 8"/>
</dbReference>
<feature type="domain" description="CCHC-type" evidence="3">
    <location>
        <begin position="149"/>
        <end position="164"/>
    </location>
</feature>
<keyword evidence="1" id="KW-0862">Zinc</keyword>
<dbReference type="Gene3D" id="4.10.60.10">
    <property type="entry name" value="Zinc finger, CCHC-type"/>
    <property type="match status" value="1"/>
</dbReference>
<evidence type="ECO:0000313" key="4">
    <source>
        <dbReference type="EMBL" id="KAG7308303.1"/>
    </source>
</evidence>
<accession>A0ABQ7QTC2</accession>
<dbReference type="EMBL" id="JAHIBW010000008">
    <property type="protein sequence ID" value="KAG7308303.1"/>
    <property type="molecule type" value="Genomic_DNA"/>
</dbReference>
<dbReference type="InterPro" id="IPR001878">
    <property type="entry name" value="Znf_CCHC"/>
</dbReference>
<evidence type="ECO:0000256" key="2">
    <source>
        <dbReference type="SAM" id="MobiDB-lite"/>
    </source>
</evidence>
<comment type="caution">
    <text evidence="4">The sequence shown here is derived from an EMBL/GenBank/DDBJ whole genome shotgun (WGS) entry which is preliminary data.</text>
</comment>
<sequence>MAAAKERVRLSDCGISTVRMKRAVTGGLVLEVSGADCSKHADDLAAKMREALADMPVHIARPFKTGEVRVMDLDEAISPVQLAAAIANAGECQAADIKVGEIRQARSGLNSAWVRCPLSAVRKLAAAKRIRVGWASARVEVLAARPMQCYRCLETGHVRRQCPNSVDRSDRCYTCGETGHRASQCRADRPKCPLCADLGRPSDHRLGSKRCTPPKGRKKKPQALPANPRADEPVPASLPVPTGNTGPREAMEVSHSQP</sequence>